<reference evidence="3" key="1">
    <citation type="journal article" date="2018" name="Sci. Rep.">
        <title>Lignite coal burning seam in the remote Altai Mountains harbors a hydrogen-driven thermophilic microbial community.</title>
        <authorList>
            <person name="Kadnikov V.V."/>
            <person name="Mardanov A.V."/>
            <person name="Ivasenko D.A."/>
            <person name="Antsiferov D.V."/>
            <person name="Beletsky A.V."/>
            <person name="Karnachuk O.V."/>
            <person name="Ravin N.V."/>
        </authorList>
    </citation>
    <scope>NUCLEOTIDE SEQUENCE [LARGE SCALE GENOMIC DNA]</scope>
</reference>
<dbReference type="InterPro" id="IPR042418">
    <property type="entry name" value="TXNDC15"/>
</dbReference>
<dbReference type="Pfam" id="PF00085">
    <property type="entry name" value="Thioredoxin"/>
    <property type="match status" value="1"/>
</dbReference>
<sequence>MPVTLATFQEKIKEGTSIWLFTTKLCPDCRRLKVFFPELITAYPHIYYEEVDAHESSELAQRLGIYGVPSMVAFHRGLEIARYASRLPKPREQVEQFLMRVEQIATALDETLAEKKGESS</sequence>
<dbReference type="Proteomes" id="UP000244338">
    <property type="component" value="Unassembled WGS sequence"/>
</dbReference>
<dbReference type="Gene3D" id="3.40.30.10">
    <property type="entry name" value="Glutaredoxin"/>
    <property type="match status" value="1"/>
</dbReference>
<proteinExistence type="predicted"/>
<evidence type="ECO:0000313" key="2">
    <source>
        <dbReference type="EMBL" id="PTQ57549.1"/>
    </source>
</evidence>
<comment type="caution">
    <text evidence="2">The sequence shown here is derived from an EMBL/GenBank/DDBJ whole genome shotgun (WGS) entry which is preliminary data.</text>
</comment>
<feature type="domain" description="Thioredoxin" evidence="1">
    <location>
        <begin position="3"/>
        <end position="96"/>
    </location>
</feature>
<name>A0A2R6Y4D6_9BACL</name>
<dbReference type="PANTHER" id="PTHR14684">
    <property type="entry name" value="THIOREDOXIN DOMAIN-CONTAINING PROTEIN 15"/>
    <property type="match status" value="1"/>
</dbReference>
<accession>A0A2R6Y4D6</accession>
<dbReference type="EMBL" id="PEBX01000005">
    <property type="protein sequence ID" value="PTQ57549.1"/>
    <property type="molecule type" value="Genomic_DNA"/>
</dbReference>
<dbReference type="PANTHER" id="PTHR14684:SF2">
    <property type="entry name" value="THIOREDOXIN DOMAIN-CONTAINING PROTEIN 15"/>
    <property type="match status" value="1"/>
</dbReference>
<dbReference type="InterPro" id="IPR013766">
    <property type="entry name" value="Thioredoxin_domain"/>
</dbReference>
<organism evidence="2 3">
    <name type="scientific">Candidatus Carbonibacillus altaicus</name>
    <dbReference type="NCBI Taxonomy" id="2163959"/>
    <lineage>
        <taxon>Bacteria</taxon>
        <taxon>Bacillati</taxon>
        <taxon>Bacillota</taxon>
        <taxon>Bacilli</taxon>
        <taxon>Bacillales</taxon>
        <taxon>Candidatus Carbonibacillus</taxon>
    </lineage>
</organism>
<dbReference type="AlphaFoldDB" id="A0A2R6Y4D6"/>
<dbReference type="CDD" id="cd02947">
    <property type="entry name" value="TRX_family"/>
    <property type="match status" value="1"/>
</dbReference>
<evidence type="ECO:0000259" key="1">
    <source>
        <dbReference type="Pfam" id="PF00085"/>
    </source>
</evidence>
<dbReference type="InterPro" id="IPR036249">
    <property type="entry name" value="Thioredoxin-like_sf"/>
</dbReference>
<dbReference type="SUPFAM" id="SSF52833">
    <property type="entry name" value="Thioredoxin-like"/>
    <property type="match status" value="1"/>
</dbReference>
<gene>
    <name evidence="2" type="ORF">BSOLF_1253</name>
</gene>
<evidence type="ECO:0000313" key="3">
    <source>
        <dbReference type="Proteomes" id="UP000244338"/>
    </source>
</evidence>
<protein>
    <submittedName>
        <fullName evidence="2">Thioredoxin</fullName>
    </submittedName>
</protein>